<protein>
    <submittedName>
        <fullName evidence="2">Uncharacterized protein</fullName>
    </submittedName>
</protein>
<accession>A0A6C0AL99</accession>
<evidence type="ECO:0000256" key="1">
    <source>
        <dbReference type="SAM" id="MobiDB-lite"/>
    </source>
</evidence>
<name>A0A6C0AL99_9ZZZZ</name>
<reference evidence="2" key="1">
    <citation type="journal article" date="2020" name="Nature">
        <title>Giant virus diversity and host interactions through global metagenomics.</title>
        <authorList>
            <person name="Schulz F."/>
            <person name="Roux S."/>
            <person name="Paez-Espino D."/>
            <person name="Jungbluth S."/>
            <person name="Walsh D.A."/>
            <person name="Denef V.J."/>
            <person name="McMahon K.D."/>
            <person name="Konstantinidis K.T."/>
            <person name="Eloe-Fadrosh E.A."/>
            <person name="Kyrpides N.C."/>
            <person name="Woyke T."/>
        </authorList>
    </citation>
    <scope>NUCLEOTIDE SEQUENCE</scope>
    <source>
        <strain evidence="2">GVMAG-S-1039698-54</strain>
    </source>
</reference>
<sequence>MESFSIPDLKNELDQNDYIYTKNKKGDVESLGFNIKNLFLQNDIPILEKHNGLITPAGLHLFIPSNVDTRLDNNIKDENITTEDNVIPEDIYEQLLNLHKRSITKPYVVKKKPCTKRKKLKKKHSRGTRRRKK</sequence>
<dbReference type="EMBL" id="MN740675">
    <property type="protein sequence ID" value="QHS80111.1"/>
    <property type="molecule type" value="Genomic_DNA"/>
</dbReference>
<organism evidence="2">
    <name type="scientific">viral metagenome</name>
    <dbReference type="NCBI Taxonomy" id="1070528"/>
    <lineage>
        <taxon>unclassified sequences</taxon>
        <taxon>metagenomes</taxon>
        <taxon>organismal metagenomes</taxon>
    </lineage>
</organism>
<dbReference type="AlphaFoldDB" id="A0A6C0AL99"/>
<proteinExistence type="predicted"/>
<evidence type="ECO:0000313" key="2">
    <source>
        <dbReference type="EMBL" id="QHS80111.1"/>
    </source>
</evidence>
<feature type="region of interest" description="Disordered" evidence="1">
    <location>
        <begin position="114"/>
        <end position="133"/>
    </location>
</feature>